<evidence type="ECO:0000256" key="9">
    <source>
        <dbReference type="ARBA" id="ARBA00066983"/>
    </source>
</evidence>
<comment type="caution">
    <text evidence="17">The sequence shown here is derived from an EMBL/GenBank/DDBJ whole genome shotgun (WGS) entry which is preliminary data.</text>
</comment>
<dbReference type="GO" id="GO:0016616">
    <property type="term" value="F:oxidoreductase activity, acting on the CH-OH group of donors, NAD or NADP as acceptor"/>
    <property type="evidence" value="ECO:0007669"/>
    <property type="project" value="InterPro"/>
</dbReference>
<dbReference type="Gene3D" id="3.40.50.720">
    <property type="entry name" value="NAD(P)-binding Rossmann-like Domain"/>
    <property type="match status" value="1"/>
</dbReference>
<dbReference type="SUPFAM" id="SSF51735">
    <property type="entry name" value="NAD(P)-binding Rossmann-fold domains"/>
    <property type="match status" value="1"/>
</dbReference>
<dbReference type="GO" id="GO:0043464">
    <property type="term" value="P:malolactic fermentation"/>
    <property type="evidence" value="ECO:0007669"/>
    <property type="project" value="UniProtKB-ARBA"/>
</dbReference>
<evidence type="ECO:0000256" key="13">
    <source>
        <dbReference type="PIRSR" id="PIRSR000106-3"/>
    </source>
</evidence>
<dbReference type="GO" id="GO:0006108">
    <property type="term" value="P:malate metabolic process"/>
    <property type="evidence" value="ECO:0007669"/>
    <property type="project" value="TreeGrafter"/>
</dbReference>
<feature type="binding site" evidence="13">
    <location>
        <position position="294"/>
    </location>
    <ligand>
        <name>a divalent metal cation</name>
        <dbReference type="ChEBI" id="CHEBI:60240"/>
    </ligand>
</feature>
<evidence type="ECO:0000313" key="18">
    <source>
        <dbReference type="Proteomes" id="UP000321827"/>
    </source>
</evidence>
<dbReference type="InterPro" id="IPR012302">
    <property type="entry name" value="Malic_NAD-bd"/>
</dbReference>
<keyword evidence="6" id="KW-0464">Manganese</keyword>
<evidence type="ECO:0000256" key="7">
    <source>
        <dbReference type="ARBA" id="ARBA00023239"/>
    </source>
</evidence>
<evidence type="ECO:0000256" key="3">
    <source>
        <dbReference type="ARBA" id="ARBA00011738"/>
    </source>
</evidence>
<evidence type="ECO:0000256" key="5">
    <source>
        <dbReference type="ARBA" id="ARBA00023027"/>
    </source>
</evidence>
<comment type="similarity">
    <text evidence="2 14">Belongs to the malic enzymes family.</text>
</comment>
<evidence type="ECO:0000256" key="2">
    <source>
        <dbReference type="ARBA" id="ARBA00008785"/>
    </source>
</evidence>
<keyword evidence="4 13" id="KW-0479">Metal-binding</keyword>
<dbReference type="SMART" id="SM01274">
    <property type="entry name" value="malic"/>
    <property type="match status" value="1"/>
</dbReference>
<dbReference type="EMBL" id="BJXN01000004">
    <property type="protein sequence ID" value="GEM89270.1"/>
    <property type="molecule type" value="Genomic_DNA"/>
</dbReference>
<feature type="binding site" evidence="12">
    <location>
        <position position="485"/>
    </location>
    <ligand>
        <name>(S)-malate</name>
        <dbReference type="ChEBI" id="CHEBI:15589"/>
    </ligand>
</feature>
<evidence type="ECO:0000313" key="17">
    <source>
        <dbReference type="EMBL" id="GEM89270.1"/>
    </source>
</evidence>
<dbReference type="EC" id="4.1.1.101" evidence="9"/>
<sequence length="595" mass="66571">MEQDICEQAKSYDGAMAKVSRYYDVKRDKNGNRYLEVYVTGFLLQRIPLLNKSTAFTREERELLELEGLLPAHITSIEEQKERVYRRYRLQDNDLEKHIYLRNLQDRNEVLFYALLVEHLEEMLPIIYTPTVGDAVREFSHIYRLPRGLALSTENIHKADQCFENVPLEDVRLVVATDSSAILGIGDQGFGGMAISIGKLSLYAGAGGVAPDKTLPIELDVGTDREDLLQDPLYLGVRHHRLKGEAYYQFMDRFVKAFKKRYPKAILQWEDFSKEAAFTLLERYRKELPSFNDDIQGTGAVTWAGLLNAMKIKNEPVTDQVFVVYGAGAGGVGVAWAIVQGLIREGLSEEEARKRVYVLDSKGLLLSDRAMEAYKRPYAHDPAEVADWSYSGKAPHLLEVIQNARATVLLGLSGRPGDFNEPVVKAMLEATDRPVIFPLSNPTSASEALPEDILHWTDGAAIVATGSPFDPVEYKGKTYPIGQGNNAFIFPGLGFGAILAHAREITDGMVLAASYALADFVDRSHIEQGMVYPFVREMREASVHVAAKVILQAVADGVAATNRFDGLAEHDVLDYVRRHFWQPHYLPYVKGTPEG</sequence>
<dbReference type="GO" id="GO:0051287">
    <property type="term" value="F:NAD binding"/>
    <property type="evidence" value="ECO:0007669"/>
    <property type="project" value="InterPro"/>
</dbReference>
<proteinExistence type="inferred from homology"/>
<evidence type="ECO:0000259" key="15">
    <source>
        <dbReference type="SMART" id="SM00919"/>
    </source>
</evidence>
<comment type="catalytic activity">
    <reaction evidence="8">
        <text>(S)-malate + H(+) = (S)-lactate + CO2</text>
        <dbReference type="Rhea" id="RHEA:46276"/>
        <dbReference type="ChEBI" id="CHEBI:15378"/>
        <dbReference type="ChEBI" id="CHEBI:15589"/>
        <dbReference type="ChEBI" id="CHEBI:16526"/>
        <dbReference type="ChEBI" id="CHEBI:16651"/>
        <dbReference type="EC" id="4.1.1.101"/>
    </reaction>
</comment>
<feature type="domain" description="Malic enzyme NAD-binding" evidence="15">
    <location>
        <begin position="295"/>
        <end position="554"/>
    </location>
</feature>
<feature type="binding site" evidence="13">
    <location>
        <position position="270"/>
    </location>
    <ligand>
        <name>a divalent metal cation</name>
        <dbReference type="ChEBI" id="CHEBI:60240"/>
    </ligand>
</feature>
<name>A0A511RI00_9DEIN</name>
<feature type="domain" description="Malic enzyme N-terminal" evidence="16">
    <location>
        <begin position="105"/>
        <end position="285"/>
    </location>
</feature>
<feature type="active site" description="Proton acceptor" evidence="11">
    <location>
        <position position="199"/>
    </location>
</feature>
<dbReference type="InterPro" id="IPR001891">
    <property type="entry name" value="Malic_OxRdtase"/>
</dbReference>
<dbReference type="InterPro" id="IPR036291">
    <property type="entry name" value="NAD(P)-bd_dom_sf"/>
</dbReference>
<dbReference type="InterPro" id="IPR046346">
    <property type="entry name" value="Aminoacid_DH-like_N_sf"/>
</dbReference>
<dbReference type="PRINTS" id="PR00072">
    <property type="entry name" value="MALOXRDTASE"/>
</dbReference>
<dbReference type="GO" id="GO:0046872">
    <property type="term" value="F:metal ion binding"/>
    <property type="evidence" value="ECO:0007669"/>
    <property type="project" value="UniProtKB-KW"/>
</dbReference>
<keyword evidence="5" id="KW-0520">NAD</keyword>
<dbReference type="CDD" id="cd05312">
    <property type="entry name" value="NAD_bind_1_malic_enz"/>
    <property type="match status" value="1"/>
</dbReference>
<feature type="binding site" evidence="12">
    <location>
        <position position="441"/>
    </location>
    <ligand>
        <name>(S)-malate</name>
        <dbReference type="ChEBI" id="CHEBI:15589"/>
    </ligand>
</feature>
<feature type="active site" description="Proton donor" evidence="11">
    <location>
        <position position="128"/>
    </location>
</feature>
<dbReference type="Gene3D" id="3.40.50.10380">
    <property type="entry name" value="Malic enzyme, N-terminal domain"/>
    <property type="match status" value="1"/>
</dbReference>
<dbReference type="SUPFAM" id="SSF53223">
    <property type="entry name" value="Aminoacid dehydrogenase-like, N-terminal domain"/>
    <property type="match status" value="1"/>
</dbReference>
<dbReference type="NCBIfam" id="NF010052">
    <property type="entry name" value="PRK13529.1"/>
    <property type="match status" value="1"/>
</dbReference>
<dbReference type="PIRSF" id="PIRSF000106">
    <property type="entry name" value="ME"/>
    <property type="match status" value="1"/>
</dbReference>
<protein>
    <recommendedName>
        <fullName evidence="10">Malolactic enzyme</fullName>
        <ecNumber evidence="9">4.1.1.101</ecNumber>
    </recommendedName>
</protein>
<comment type="subunit">
    <text evidence="3">Homodimer.</text>
</comment>
<dbReference type="PANTHER" id="PTHR23406:SF34">
    <property type="entry name" value="NAD-DEPENDENT MALIC ENZYME, MITOCHONDRIAL"/>
    <property type="match status" value="1"/>
</dbReference>
<dbReference type="GO" id="GO:0004470">
    <property type="term" value="F:malic enzyme activity"/>
    <property type="evidence" value="ECO:0007669"/>
    <property type="project" value="InterPro"/>
</dbReference>
<evidence type="ECO:0000256" key="6">
    <source>
        <dbReference type="ARBA" id="ARBA00023211"/>
    </source>
</evidence>
<dbReference type="PANTHER" id="PTHR23406">
    <property type="entry name" value="MALIC ENZYME-RELATED"/>
    <property type="match status" value="1"/>
</dbReference>
<dbReference type="SMART" id="SM00919">
    <property type="entry name" value="Malic_M"/>
    <property type="match status" value="1"/>
</dbReference>
<gene>
    <name evidence="17" type="ORF">ODE01S_07040</name>
</gene>
<feature type="binding site" evidence="13">
    <location>
        <position position="271"/>
    </location>
    <ligand>
        <name>a divalent metal cation</name>
        <dbReference type="ChEBI" id="CHEBI:60240"/>
    </ligand>
</feature>
<accession>A0A511RI00</accession>
<dbReference type="FunFam" id="3.40.50.10380:FF:000001">
    <property type="entry name" value="NAD-dependent malic enzyme"/>
    <property type="match status" value="1"/>
</dbReference>
<dbReference type="GO" id="GO:0043883">
    <property type="term" value="F:malolactic enzyme activity"/>
    <property type="evidence" value="ECO:0007669"/>
    <property type="project" value="UniProtKB-EC"/>
</dbReference>
<evidence type="ECO:0000259" key="16">
    <source>
        <dbReference type="SMART" id="SM01274"/>
    </source>
</evidence>
<organism evidence="17 18">
    <name type="scientific">Oceanithermus desulfurans NBRC 100063</name>
    <dbReference type="NCBI Taxonomy" id="1227550"/>
    <lineage>
        <taxon>Bacteria</taxon>
        <taxon>Thermotogati</taxon>
        <taxon>Deinococcota</taxon>
        <taxon>Deinococci</taxon>
        <taxon>Thermales</taxon>
        <taxon>Thermaceae</taxon>
        <taxon>Oceanithermus</taxon>
    </lineage>
</organism>
<keyword evidence="7" id="KW-0456">Lyase</keyword>
<dbReference type="Pfam" id="PF03949">
    <property type="entry name" value="Malic_M"/>
    <property type="match status" value="1"/>
</dbReference>
<comment type="cofactor">
    <cofactor evidence="1">
        <name>Mn(2+)</name>
        <dbReference type="ChEBI" id="CHEBI:29035"/>
    </cofactor>
</comment>
<dbReference type="InterPro" id="IPR037062">
    <property type="entry name" value="Malic_N_dom_sf"/>
</dbReference>
<evidence type="ECO:0000256" key="8">
    <source>
        <dbReference type="ARBA" id="ARBA00051739"/>
    </source>
</evidence>
<evidence type="ECO:0000256" key="10">
    <source>
        <dbReference type="ARBA" id="ARBA00074565"/>
    </source>
</evidence>
<evidence type="ECO:0000256" key="12">
    <source>
        <dbReference type="PIRSR" id="PIRSR000106-2"/>
    </source>
</evidence>
<dbReference type="InterPro" id="IPR012301">
    <property type="entry name" value="Malic_N_dom"/>
</dbReference>
<dbReference type="FunFam" id="3.40.50.720:FF:000182">
    <property type="entry name" value="NAD-dependent malic enzyme"/>
    <property type="match status" value="1"/>
</dbReference>
<evidence type="ECO:0000256" key="14">
    <source>
        <dbReference type="RuleBase" id="RU003427"/>
    </source>
</evidence>
<dbReference type="AlphaFoldDB" id="A0A511RI00"/>
<evidence type="ECO:0000256" key="1">
    <source>
        <dbReference type="ARBA" id="ARBA00001936"/>
    </source>
</evidence>
<dbReference type="Pfam" id="PF00390">
    <property type="entry name" value="malic"/>
    <property type="match status" value="1"/>
</dbReference>
<evidence type="ECO:0000256" key="4">
    <source>
        <dbReference type="ARBA" id="ARBA00022723"/>
    </source>
</evidence>
<comment type="cofactor">
    <cofactor evidence="13">
        <name>Mg(2+)</name>
        <dbReference type="ChEBI" id="CHEBI:18420"/>
    </cofactor>
    <cofactor evidence="13">
        <name>Mn(2+)</name>
        <dbReference type="ChEBI" id="CHEBI:29035"/>
    </cofactor>
    <text evidence="13">Divalent metal cations. Prefers magnesium or manganese.</text>
</comment>
<dbReference type="Proteomes" id="UP000321827">
    <property type="component" value="Unassembled WGS sequence"/>
</dbReference>
<evidence type="ECO:0000256" key="11">
    <source>
        <dbReference type="PIRSR" id="PIRSR000106-1"/>
    </source>
</evidence>
<reference evidence="17 18" key="1">
    <citation type="submission" date="2019-07" db="EMBL/GenBank/DDBJ databases">
        <title>Whole genome shotgun sequence of Oceanithermus desulfurans NBRC 100063.</title>
        <authorList>
            <person name="Hosoyama A."/>
            <person name="Uohara A."/>
            <person name="Ohji S."/>
            <person name="Ichikawa N."/>
        </authorList>
    </citation>
    <scope>NUCLEOTIDE SEQUENCE [LARGE SCALE GENOMIC DNA]</scope>
    <source>
        <strain evidence="17 18">NBRC 100063</strain>
    </source>
</reference>